<dbReference type="Pfam" id="PF01047">
    <property type="entry name" value="MarR"/>
    <property type="match status" value="1"/>
</dbReference>
<dbReference type="SMART" id="SM00347">
    <property type="entry name" value="HTH_MARR"/>
    <property type="match status" value="1"/>
</dbReference>
<dbReference type="PROSITE" id="PS50995">
    <property type="entry name" value="HTH_MARR_2"/>
    <property type="match status" value="1"/>
</dbReference>
<dbReference type="SUPFAM" id="SSF46785">
    <property type="entry name" value="Winged helix' DNA-binding domain"/>
    <property type="match status" value="1"/>
</dbReference>
<accession>A0A939HPP2</accession>
<sequence>MALDKIDEDITENSSDKLSLRVWLRLLSCTQIIQRDIRVQFREEFKTTLARFDVMAQLHSAQSPLTMQVLSKRLMVTGGNVTGLVDTMLKDGLVSRSPHPEDGRSILVCLTRKGEKLFARMAARHQHWITKIVGTLDTDEQTLLLGLLGRLKASALALEHTD</sequence>
<dbReference type="PANTHER" id="PTHR33164">
    <property type="entry name" value="TRANSCRIPTIONAL REGULATOR, MARR FAMILY"/>
    <property type="match status" value="1"/>
</dbReference>
<evidence type="ECO:0000256" key="1">
    <source>
        <dbReference type="ARBA" id="ARBA00023015"/>
    </source>
</evidence>
<dbReference type="RefSeq" id="WP_207845759.1">
    <property type="nucleotide sequence ID" value="NZ_JAFVMH010000003.1"/>
</dbReference>
<keyword evidence="6" id="KW-1185">Reference proteome</keyword>
<dbReference type="InterPro" id="IPR039422">
    <property type="entry name" value="MarR/SlyA-like"/>
</dbReference>
<dbReference type="GO" id="GO:0003677">
    <property type="term" value="F:DNA binding"/>
    <property type="evidence" value="ECO:0007669"/>
    <property type="project" value="UniProtKB-KW"/>
</dbReference>
<keyword evidence="2" id="KW-0238">DNA-binding</keyword>
<evidence type="ECO:0000313" key="6">
    <source>
        <dbReference type="Proteomes" id="UP000664073"/>
    </source>
</evidence>
<keyword evidence="1" id="KW-0805">Transcription regulation</keyword>
<organism evidence="5 6">
    <name type="scientific">Acetobacter garciniae</name>
    <dbReference type="NCBI Taxonomy" id="2817435"/>
    <lineage>
        <taxon>Bacteria</taxon>
        <taxon>Pseudomonadati</taxon>
        <taxon>Pseudomonadota</taxon>
        <taxon>Alphaproteobacteria</taxon>
        <taxon>Acetobacterales</taxon>
        <taxon>Acetobacteraceae</taxon>
        <taxon>Acetobacter</taxon>
    </lineage>
</organism>
<evidence type="ECO:0000256" key="2">
    <source>
        <dbReference type="ARBA" id="ARBA00023125"/>
    </source>
</evidence>
<dbReference type="AlphaFoldDB" id="A0A939HPP2"/>
<dbReference type="InterPro" id="IPR000835">
    <property type="entry name" value="HTH_MarR-typ"/>
</dbReference>
<comment type="caution">
    <text evidence="5">The sequence shown here is derived from an EMBL/GenBank/DDBJ whole genome shotgun (WGS) entry which is preliminary data.</text>
</comment>
<feature type="domain" description="HTH marR-type" evidence="4">
    <location>
        <begin position="1"/>
        <end position="153"/>
    </location>
</feature>
<dbReference type="PROSITE" id="PS01117">
    <property type="entry name" value="HTH_MARR_1"/>
    <property type="match status" value="1"/>
</dbReference>
<dbReference type="InterPro" id="IPR036390">
    <property type="entry name" value="WH_DNA-bd_sf"/>
</dbReference>
<name>A0A939HPP2_9PROT</name>
<gene>
    <name evidence="5" type="ORF">J2D77_07975</name>
</gene>
<protein>
    <submittedName>
        <fullName evidence="5">MarR family transcriptional regulator</fullName>
    </submittedName>
</protein>
<evidence type="ECO:0000313" key="5">
    <source>
        <dbReference type="EMBL" id="MBO1325084.1"/>
    </source>
</evidence>
<keyword evidence="3" id="KW-0804">Transcription</keyword>
<dbReference type="Proteomes" id="UP000664073">
    <property type="component" value="Unassembled WGS sequence"/>
</dbReference>
<dbReference type="PANTHER" id="PTHR33164:SF43">
    <property type="entry name" value="HTH-TYPE TRANSCRIPTIONAL REPRESSOR YETL"/>
    <property type="match status" value="1"/>
</dbReference>
<reference evidence="5" key="1">
    <citation type="submission" date="2021-03" db="EMBL/GenBank/DDBJ databases">
        <title>The complete genome sequence of Acetobacter sp. TBRC 12339.</title>
        <authorList>
            <person name="Charoenyingcharoen P."/>
            <person name="Yukphan P."/>
        </authorList>
    </citation>
    <scope>NUCLEOTIDE SEQUENCE</scope>
    <source>
        <strain evidence="5">TBRC 12339</strain>
    </source>
</reference>
<dbReference type="InterPro" id="IPR036388">
    <property type="entry name" value="WH-like_DNA-bd_sf"/>
</dbReference>
<dbReference type="GO" id="GO:0003700">
    <property type="term" value="F:DNA-binding transcription factor activity"/>
    <property type="evidence" value="ECO:0007669"/>
    <property type="project" value="InterPro"/>
</dbReference>
<evidence type="ECO:0000259" key="4">
    <source>
        <dbReference type="PROSITE" id="PS50995"/>
    </source>
</evidence>
<dbReference type="EMBL" id="JAFVMH010000003">
    <property type="protein sequence ID" value="MBO1325084.1"/>
    <property type="molecule type" value="Genomic_DNA"/>
</dbReference>
<dbReference type="PRINTS" id="PR00598">
    <property type="entry name" value="HTHMARR"/>
</dbReference>
<dbReference type="InterPro" id="IPR023187">
    <property type="entry name" value="Tscrpt_reg_MarR-type_CS"/>
</dbReference>
<dbReference type="Gene3D" id="1.10.10.10">
    <property type="entry name" value="Winged helix-like DNA-binding domain superfamily/Winged helix DNA-binding domain"/>
    <property type="match status" value="1"/>
</dbReference>
<dbReference type="GO" id="GO:0006950">
    <property type="term" value="P:response to stress"/>
    <property type="evidence" value="ECO:0007669"/>
    <property type="project" value="TreeGrafter"/>
</dbReference>
<proteinExistence type="predicted"/>
<evidence type="ECO:0000256" key="3">
    <source>
        <dbReference type="ARBA" id="ARBA00023163"/>
    </source>
</evidence>